<dbReference type="OrthoDB" id="36573at10239"/>
<evidence type="ECO:0000313" key="1">
    <source>
        <dbReference type="EMBL" id="AFA44727.1"/>
    </source>
</evidence>
<dbReference type="EMBL" id="JQ513383">
    <property type="protein sequence ID" value="AFA44727.1"/>
    <property type="molecule type" value="Genomic_DNA"/>
</dbReference>
<keyword evidence="2" id="KW-1185">Reference proteome</keyword>
<protein>
    <submittedName>
        <fullName evidence="1">Uncharacterized protein</fullName>
    </submittedName>
</protein>
<gene>
    <name evidence="1" type="ORF">RaK2_00454</name>
</gene>
<dbReference type="Proteomes" id="UP000007524">
    <property type="component" value="Segment"/>
</dbReference>
<accession>H6X4R1</accession>
<dbReference type="KEGG" id="vg:14013042"/>
<organism evidence="1 2">
    <name type="scientific">Klebsiella phage vB_KleM_RaK2</name>
    <dbReference type="NCBI Taxonomy" id="1147094"/>
    <lineage>
        <taxon>Viruses</taxon>
        <taxon>Duplodnaviria</taxon>
        <taxon>Heunggongvirae</taxon>
        <taxon>Uroviricota</taxon>
        <taxon>Caudoviricetes</taxon>
        <taxon>Alcyoneusvirus</taxon>
        <taxon>Alcyoneusvirus RaK2</taxon>
    </lineage>
</organism>
<name>H6X4R1_9CAUD</name>
<dbReference type="GeneID" id="14013042"/>
<proteinExistence type="predicted"/>
<sequence>MKKCSCCGSTQIARFRLDSDWAVGCGDFYPVNDDSEYTEEQLKDFDNSWRPDFEFLYCLNCNSVQE</sequence>
<reference evidence="1 2" key="1">
    <citation type="journal article" date="2012" name="J. Virol.">
        <title>Genome of Klebsiella sp.-Infecting Bacteriophage vB_KleM_RaK2.</title>
        <authorList>
            <person name="Simoliunas E."/>
            <person name="Kaliniene L."/>
            <person name="Truncaite L."/>
            <person name="Klausa V."/>
            <person name="Zajanckauskaite A."/>
            <person name="Meskys R."/>
        </authorList>
    </citation>
    <scope>NUCLEOTIDE SEQUENCE [LARGE SCALE GENOMIC DNA]</scope>
</reference>
<dbReference type="RefSeq" id="YP_007007609.1">
    <property type="nucleotide sequence ID" value="NC_019526.1"/>
</dbReference>
<evidence type="ECO:0000313" key="2">
    <source>
        <dbReference type="Proteomes" id="UP000007524"/>
    </source>
</evidence>